<comment type="similarity">
    <text evidence="6 7">Belongs to the TRAFAC class myosin-kinesin ATPase superfamily. Kinesin family.</text>
</comment>
<dbReference type="PROSITE" id="PS50067">
    <property type="entry name" value="KINESIN_MOTOR_2"/>
    <property type="match status" value="1"/>
</dbReference>
<dbReference type="GO" id="GO:0005874">
    <property type="term" value="C:microtubule"/>
    <property type="evidence" value="ECO:0007669"/>
    <property type="project" value="UniProtKB-KW"/>
</dbReference>
<dbReference type="EMBL" id="LXTC01000002">
    <property type="protein sequence ID" value="OBA22139.1"/>
    <property type="molecule type" value="Genomic_DNA"/>
</dbReference>
<evidence type="ECO:0000256" key="4">
    <source>
        <dbReference type="ARBA" id="ARBA00023054"/>
    </source>
</evidence>
<dbReference type="Gene3D" id="3.40.850.10">
    <property type="entry name" value="Kinesin motor domain"/>
    <property type="match status" value="1"/>
</dbReference>
<dbReference type="GO" id="GO:0003777">
    <property type="term" value="F:microtubule motor activity"/>
    <property type="evidence" value="ECO:0007669"/>
    <property type="project" value="InterPro"/>
</dbReference>
<dbReference type="SUPFAM" id="SSF52540">
    <property type="entry name" value="P-loop containing nucleoside triphosphate hydrolases"/>
    <property type="match status" value="1"/>
</dbReference>
<keyword evidence="5 6" id="KW-0505">Motor protein</keyword>
<evidence type="ECO:0000313" key="10">
    <source>
        <dbReference type="EMBL" id="OBA22139.1"/>
    </source>
</evidence>
<keyword evidence="4" id="KW-0175">Coiled coil</keyword>
<comment type="caution">
    <text evidence="10">The sequence shown here is derived from an EMBL/GenBank/DDBJ whole genome shotgun (WGS) entry which is preliminary data.</text>
</comment>
<dbReference type="STRING" id="869754.A0A1A0HDH9"/>
<dbReference type="CDD" id="cd01370">
    <property type="entry name" value="KISc_KIP3_like"/>
    <property type="match status" value="1"/>
</dbReference>
<sequence length="855" mass="92877">MPLSAARPASRQSSIGVAVRVRPFTAEEARRLEAEPRTPVFSGAGGLLDTAANPAAGPGRPVPGALRKIVSVVDDRMLVFDPPEQSALASMQRRAFPNAAVRGRLRDCRFVFDQLFDESASQHDVYTRTTRPLLDSVLDGYNATVFAYGATGCGKTHTILGTADAPGVVFLTMAELYRKIGLLADTRHVDVQVSFLEIYNETIRDLLAPATPAKALVLREDLAQRIVVANLLTHRPACVADVMRLLAEGNRNRTLSPTEANAASSRSHAVLQIHVALRARTAALSEEHTHATLSVIDLAGSERAAATKNRGPRLNEGANINKSLLALGNCINALCDPGRRNHVPYRDLKLTRLLKFSLGGNCKTVMIVCVSPLSQHYDETWNTLKYADRAKQIKTKLVRNRHSLDRHVGSYLKMITEQKLEIDELRAREDAVVQAAAERLAAQNAACLDALMAAVASLRATVDRPHHDKWRRYFLLAKRKFLLLHLQELHQVLAHAQHGGPGTRSHAVRRFVVQAEQLHNKLSEQVVRLERFYDARQQVDDILEASVAHALARCQEMDGWGAAHTRVFQDAVDLLRQRLQRDVLINSSVLFDYLVGQMGDFSYLSQVLGHTIDSSQRYRAGGGDARAEAAVDDALDKATAVLQRMNGLDYDLALEAAASRFIDAREDAGLPTPAAAGSPPFMVLPGGSVLPKRLSTSPLRNSPATKRSLRLRRANFALESGRSDSSSGGVLAEDSDISMDNSALLPKSDLEEDSPISNRVNSSMLDFDAMDCASVLDSPPAKRADREARGRPAGSPQGALAEYKLALPANPGPTPKHLLLNKQASTKVASEACPDANPAGPDLCPDANSSMVGSD</sequence>
<dbReference type="PROSITE" id="PS00411">
    <property type="entry name" value="KINESIN_MOTOR_1"/>
    <property type="match status" value="1"/>
</dbReference>
<dbReference type="AlphaFoldDB" id="A0A1A0HDH9"/>
<dbReference type="SMART" id="SM00129">
    <property type="entry name" value="KISc"/>
    <property type="match status" value="1"/>
</dbReference>
<reference evidence="10 11" key="1">
    <citation type="submission" date="2016-05" db="EMBL/GenBank/DDBJ databases">
        <title>Comparative genomics of biotechnologically important yeasts.</title>
        <authorList>
            <consortium name="DOE Joint Genome Institute"/>
            <person name="Riley R."/>
            <person name="Haridas S."/>
            <person name="Wolfe K.H."/>
            <person name="Lopes M.R."/>
            <person name="Hittinger C.T."/>
            <person name="Goker M."/>
            <person name="Salamov A."/>
            <person name="Wisecaver J."/>
            <person name="Long T.M."/>
            <person name="Aerts A.L."/>
            <person name="Barry K."/>
            <person name="Choi C."/>
            <person name="Clum A."/>
            <person name="Coughlan A.Y."/>
            <person name="Deshpande S."/>
            <person name="Douglass A.P."/>
            <person name="Hanson S.J."/>
            <person name="Klenk H.-P."/>
            <person name="LaButti K."/>
            <person name="Lapidus A."/>
            <person name="Lindquist E."/>
            <person name="Lipzen A."/>
            <person name="Meier-kolthoff J.P."/>
            <person name="Ohm R.A."/>
            <person name="Otillar R.P."/>
            <person name="Pangilinan J."/>
            <person name="Peng Y."/>
            <person name="Rokas A."/>
            <person name="Rosa C.A."/>
            <person name="Scheuner C."/>
            <person name="Sibirny A.A."/>
            <person name="Slot J.C."/>
            <person name="Stielow J.B."/>
            <person name="Sun H."/>
            <person name="Kurtzman C.P."/>
            <person name="Blackwell M."/>
            <person name="Grigoriev I.V."/>
            <person name="Jeffries T.W."/>
        </authorList>
    </citation>
    <scope>NUCLEOTIDE SEQUENCE [LARGE SCALE GENOMIC DNA]</scope>
    <source>
        <strain evidence="10 11">NRRL YB-4993</strain>
    </source>
</reference>
<name>A0A1A0HDH9_9ASCO</name>
<evidence type="ECO:0000256" key="6">
    <source>
        <dbReference type="PROSITE-ProRule" id="PRU00283"/>
    </source>
</evidence>
<dbReference type="GO" id="GO:0007018">
    <property type="term" value="P:microtubule-based movement"/>
    <property type="evidence" value="ECO:0007669"/>
    <property type="project" value="InterPro"/>
</dbReference>
<accession>A0A1A0HDH9</accession>
<dbReference type="PRINTS" id="PR00380">
    <property type="entry name" value="KINESINHEAVY"/>
</dbReference>
<evidence type="ECO:0000256" key="1">
    <source>
        <dbReference type="ARBA" id="ARBA00022701"/>
    </source>
</evidence>
<evidence type="ECO:0000256" key="2">
    <source>
        <dbReference type="ARBA" id="ARBA00022741"/>
    </source>
</evidence>
<evidence type="ECO:0000256" key="3">
    <source>
        <dbReference type="ARBA" id="ARBA00022840"/>
    </source>
</evidence>
<dbReference type="InterPro" id="IPR019821">
    <property type="entry name" value="Kinesin_motor_CS"/>
</dbReference>
<dbReference type="OrthoDB" id="3176171at2759"/>
<dbReference type="Pfam" id="PF00225">
    <property type="entry name" value="Kinesin"/>
    <property type="match status" value="1"/>
</dbReference>
<dbReference type="InterPro" id="IPR036961">
    <property type="entry name" value="Kinesin_motor_dom_sf"/>
</dbReference>
<dbReference type="GeneID" id="30030167"/>
<dbReference type="RefSeq" id="XP_018712635.1">
    <property type="nucleotide sequence ID" value="XM_018857191.1"/>
</dbReference>
<organism evidence="10 11">
    <name type="scientific">Metschnikowia bicuspidata var. bicuspidata NRRL YB-4993</name>
    <dbReference type="NCBI Taxonomy" id="869754"/>
    <lineage>
        <taxon>Eukaryota</taxon>
        <taxon>Fungi</taxon>
        <taxon>Dikarya</taxon>
        <taxon>Ascomycota</taxon>
        <taxon>Saccharomycotina</taxon>
        <taxon>Pichiomycetes</taxon>
        <taxon>Metschnikowiaceae</taxon>
        <taxon>Metschnikowia</taxon>
    </lineage>
</organism>
<dbReference type="InterPro" id="IPR027640">
    <property type="entry name" value="Kinesin-like_fam"/>
</dbReference>
<dbReference type="InterPro" id="IPR001752">
    <property type="entry name" value="Kinesin_motor_dom"/>
</dbReference>
<dbReference type="GO" id="GO:0008017">
    <property type="term" value="F:microtubule binding"/>
    <property type="evidence" value="ECO:0007669"/>
    <property type="project" value="InterPro"/>
</dbReference>
<evidence type="ECO:0000256" key="8">
    <source>
        <dbReference type="SAM" id="MobiDB-lite"/>
    </source>
</evidence>
<feature type="binding site" evidence="6">
    <location>
        <begin position="149"/>
        <end position="156"/>
    </location>
    <ligand>
        <name>ATP</name>
        <dbReference type="ChEBI" id="CHEBI:30616"/>
    </ligand>
</feature>
<dbReference type="PANTHER" id="PTHR47968:SF13">
    <property type="entry name" value="KINESIN-LIKE PROTEIN KIF19 ISOFORM X1"/>
    <property type="match status" value="1"/>
</dbReference>
<dbReference type="GO" id="GO:0005524">
    <property type="term" value="F:ATP binding"/>
    <property type="evidence" value="ECO:0007669"/>
    <property type="project" value="UniProtKB-UniRule"/>
</dbReference>
<dbReference type="PANTHER" id="PTHR47968">
    <property type="entry name" value="CENTROMERE PROTEIN E"/>
    <property type="match status" value="1"/>
</dbReference>
<keyword evidence="3 6" id="KW-0067">ATP-binding</keyword>
<protein>
    <recommendedName>
        <fullName evidence="7">Kinesin-like protein</fullName>
    </recommendedName>
</protein>
<evidence type="ECO:0000256" key="7">
    <source>
        <dbReference type="RuleBase" id="RU000394"/>
    </source>
</evidence>
<evidence type="ECO:0000259" key="9">
    <source>
        <dbReference type="PROSITE" id="PS50067"/>
    </source>
</evidence>
<dbReference type="InterPro" id="IPR027417">
    <property type="entry name" value="P-loop_NTPase"/>
</dbReference>
<keyword evidence="1 7" id="KW-0493">Microtubule</keyword>
<evidence type="ECO:0000256" key="5">
    <source>
        <dbReference type="ARBA" id="ARBA00023175"/>
    </source>
</evidence>
<feature type="region of interest" description="Disordered" evidence="8">
    <location>
        <begin position="776"/>
        <end position="855"/>
    </location>
</feature>
<keyword evidence="2 6" id="KW-0547">Nucleotide-binding</keyword>
<proteinExistence type="inferred from homology"/>
<keyword evidence="11" id="KW-1185">Reference proteome</keyword>
<feature type="domain" description="Kinesin motor" evidence="9">
    <location>
        <begin position="14"/>
        <end position="393"/>
    </location>
</feature>
<gene>
    <name evidence="10" type="ORF">METBIDRAFT_39859</name>
</gene>
<dbReference type="Proteomes" id="UP000092555">
    <property type="component" value="Unassembled WGS sequence"/>
</dbReference>
<feature type="compositionally biased region" description="Basic and acidic residues" evidence="8">
    <location>
        <begin position="780"/>
        <end position="790"/>
    </location>
</feature>
<evidence type="ECO:0000313" key="11">
    <source>
        <dbReference type="Proteomes" id="UP000092555"/>
    </source>
</evidence>